<dbReference type="RefSeq" id="WP_132326118.1">
    <property type="nucleotide sequence ID" value="NZ_SMKR01000172.1"/>
</dbReference>
<protein>
    <submittedName>
        <fullName evidence="2">GNAT family N-acetyltransferase</fullName>
    </submittedName>
</protein>
<dbReference type="CDD" id="cd04301">
    <property type="entry name" value="NAT_SF"/>
    <property type="match status" value="1"/>
</dbReference>
<feature type="domain" description="N-acetyltransferase" evidence="1">
    <location>
        <begin position="5"/>
        <end position="148"/>
    </location>
</feature>
<dbReference type="PANTHER" id="PTHR43617">
    <property type="entry name" value="L-AMINO ACID N-ACETYLTRANSFERASE"/>
    <property type="match status" value="1"/>
</dbReference>
<organism evidence="2 3">
    <name type="scientific">Kribbella turkmenica</name>
    <dbReference type="NCBI Taxonomy" id="2530375"/>
    <lineage>
        <taxon>Bacteria</taxon>
        <taxon>Bacillati</taxon>
        <taxon>Actinomycetota</taxon>
        <taxon>Actinomycetes</taxon>
        <taxon>Propionibacteriales</taxon>
        <taxon>Kribbellaceae</taxon>
        <taxon>Kribbella</taxon>
    </lineage>
</organism>
<accession>A0A4V2YDS8</accession>
<dbReference type="Pfam" id="PF00583">
    <property type="entry name" value="Acetyltransf_1"/>
    <property type="match status" value="1"/>
</dbReference>
<dbReference type="AlphaFoldDB" id="A0A4V2YDS8"/>
<dbReference type="InterPro" id="IPR000182">
    <property type="entry name" value="GNAT_dom"/>
</dbReference>
<dbReference type="EMBL" id="SMKR01000172">
    <property type="protein sequence ID" value="TDD16586.1"/>
    <property type="molecule type" value="Genomic_DNA"/>
</dbReference>
<dbReference type="InterPro" id="IPR016181">
    <property type="entry name" value="Acyl_CoA_acyltransferase"/>
</dbReference>
<evidence type="ECO:0000313" key="3">
    <source>
        <dbReference type="Proteomes" id="UP000295172"/>
    </source>
</evidence>
<comment type="caution">
    <text evidence="2">The sequence shown here is derived from an EMBL/GenBank/DDBJ whole genome shotgun (WGS) entry which is preliminary data.</text>
</comment>
<proteinExistence type="predicted"/>
<dbReference type="PANTHER" id="PTHR43617:SF20">
    <property type="entry name" value="N-ALPHA-ACETYLTRANSFERASE RIMI"/>
    <property type="match status" value="1"/>
</dbReference>
<dbReference type="GO" id="GO:0016747">
    <property type="term" value="F:acyltransferase activity, transferring groups other than amino-acyl groups"/>
    <property type="evidence" value="ECO:0007669"/>
    <property type="project" value="InterPro"/>
</dbReference>
<dbReference type="Gene3D" id="3.40.630.30">
    <property type="match status" value="1"/>
</dbReference>
<keyword evidence="3" id="KW-1185">Reference proteome</keyword>
<dbReference type="SUPFAM" id="SSF55729">
    <property type="entry name" value="Acyl-CoA N-acyltransferases (Nat)"/>
    <property type="match status" value="1"/>
</dbReference>
<dbReference type="PROSITE" id="PS51186">
    <property type="entry name" value="GNAT"/>
    <property type="match status" value="1"/>
</dbReference>
<dbReference type="OrthoDB" id="3196337at2"/>
<dbReference type="InterPro" id="IPR050276">
    <property type="entry name" value="MshD_Acetyltransferase"/>
</dbReference>
<name>A0A4V2YDS8_9ACTN</name>
<sequence>MGESYRIRPARRDDVGFLADVSRAVSRDRATGFDEDEWRTGFAEWTVETLADTSVVELAGERVGRLRIRRTAEVVELCGIQLDPGAQNRGIGTAIIRELQAEVAADGVPLELGVEKDNADARRLYERLGFAKVGESETEYKLRWAEEG</sequence>
<keyword evidence="2" id="KW-0808">Transferase</keyword>
<evidence type="ECO:0000313" key="2">
    <source>
        <dbReference type="EMBL" id="TDD16586.1"/>
    </source>
</evidence>
<reference evidence="2 3" key="1">
    <citation type="submission" date="2019-02" db="EMBL/GenBank/DDBJ databases">
        <title>Draft genome sequences of novel Actinobacteria.</title>
        <authorList>
            <person name="Sahin N."/>
            <person name="Ay H."/>
            <person name="Saygin H."/>
        </authorList>
    </citation>
    <scope>NUCLEOTIDE SEQUENCE [LARGE SCALE GENOMIC DNA]</scope>
    <source>
        <strain evidence="2 3">16K104</strain>
    </source>
</reference>
<gene>
    <name evidence="2" type="ORF">E1218_29450</name>
</gene>
<evidence type="ECO:0000259" key="1">
    <source>
        <dbReference type="PROSITE" id="PS51186"/>
    </source>
</evidence>
<dbReference type="Proteomes" id="UP000295172">
    <property type="component" value="Unassembled WGS sequence"/>
</dbReference>